<dbReference type="CDD" id="cd11721">
    <property type="entry name" value="FANCD2"/>
    <property type="match status" value="1"/>
</dbReference>
<evidence type="ECO:0000256" key="4">
    <source>
        <dbReference type="ARBA" id="ARBA00023242"/>
    </source>
</evidence>
<organism evidence="7 8">
    <name type="scientific">Amazona collaria</name>
    <name type="common">yellow-billed parrot</name>
    <dbReference type="NCBI Taxonomy" id="241587"/>
    <lineage>
        <taxon>Eukaryota</taxon>
        <taxon>Metazoa</taxon>
        <taxon>Chordata</taxon>
        <taxon>Craniata</taxon>
        <taxon>Vertebrata</taxon>
        <taxon>Euteleostomi</taxon>
        <taxon>Archelosauria</taxon>
        <taxon>Archosauria</taxon>
        <taxon>Dinosauria</taxon>
        <taxon>Saurischia</taxon>
        <taxon>Theropoda</taxon>
        <taxon>Coelurosauria</taxon>
        <taxon>Aves</taxon>
        <taxon>Neognathae</taxon>
        <taxon>Neoaves</taxon>
        <taxon>Telluraves</taxon>
        <taxon>Australaves</taxon>
        <taxon>Psittaciformes</taxon>
        <taxon>Psittacidae</taxon>
        <taxon>Amazona</taxon>
    </lineage>
</organism>
<dbReference type="InterPro" id="IPR029448">
    <property type="entry name" value="FANCD2"/>
</dbReference>
<dbReference type="GO" id="GO:0007129">
    <property type="term" value="P:homologous chromosome pairing at meiosis"/>
    <property type="evidence" value="ECO:0007669"/>
    <property type="project" value="TreeGrafter"/>
</dbReference>
<evidence type="ECO:0000256" key="3">
    <source>
        <dbReference type="ARBA" id="ARBA00022843"/>
    </source>
</evidence>
<evidence type="ECO:0000256" key="5">
    <source>
        <dbReference type="ARBA" id="ARBA00093456"/>
    </source>
</evidence>
<dbReference type="Proteomes" id="UP000694522">
    <property type="component" value="Unplaced"/>
</dbReference>
<evidence type="ECO:0000313" key="8">
    <source>
        <dbReference type="Proteomes" id="UP000694522"/>
    </source>
</evidence>
<proteinExistence type="inferred from homology"/>
<keyword evidence="2" id="KW-1017">Isopeptide bond</keyword>
<dbReference type="GO" id="GO:1990918">
    <property type="term" value="P:double-strand break repair involved in meiotic recombination"/>
    <property type="evidence" value="ECO:0007669"/>
    <property type="project" value="TreeGrafter"/>
</dbReference>
<evidence type="ECO:0000256" key="1">
    <source>
        <dbReference type="ARBA" id="ARBA00004123"/>
    </source>
</evidence>
<sequence>RSNVALSVVKQFISGLESHVKDRNQFKNCLLPCAPTQTEGSRSDNTCFVFPFSQSQSLVKLSVGPTNLCFTFCCFSVGTFGTDFPQLIINQFKWLDKLLDSQDLVKKLMQLVSDSPVPIQHDIITSLPEILEDSQQSEVARELSCLLKQGRRLTVPILDALSHLDLDAGLMVRQSAMTIVPSVKLEDLPVVVKFILHNVKAADAVEVVSDLRKNLDLSSCDLPLKVLSFQKKVKSQVQASSSMSQVTTSQNCVKLLFDAIKLTVRLQKEVSEAWIKAIENSTSVSDHKVLDLMVLLLIHSTNTKYRKQAEKLLKSKVRLGCMPEQLMQNAFQNHSLVIRDFFPSILAVAQTFLHSGHPAVVSFGSCMYKQAFAAFDSYCQQEVVTALVTHVCSGNETELDVSLNVLTDLAVLHTSRMMRYTTFVKTILDSTQKLHPCQIRKLFCILSTLAFSQRQEGSCIQDDMHMVIRKWLSSTVPNHRQMGIIGAVTMIGSVALKSSLERPELDSERDCSLSFQLSNLLDLVGFCCEQTPEVLALYYDEFANLIEKQKGNLDLQLLVCYTSLVEDFPSDFVVDLSPTVDGSFLFPVKSLYNLDEDETQGAIAINLLPLVSQSIVAGVTGGMNSQSKRVVSPLCLSPCFRLLRFYTAEQNSGSLEEIDALLGCPLYLTNLEVEGKLDSLSKQEREFLCSLLFYALNWFREVVNAFCQQQDAEMKGKVLTRLQNITELQNVLGKCLATTPGYVPPPATFDSEALEAVSSTSAVGPVRKKTGKGKSLIVLQVAILVLPFTFQIATQREAENPLAKLQNYRLYFRELDLEVFTMLTCGLLTKSVLDTEMHTEFCEVVQLGPAELCFLLDDLCWKLEHMLTPSSTRRVPFLKASTDIGFSHLCQRSPKEVAVCVVKLLKPLCNHMENMHDYFQAVIQNRGAEGEPGVNIQEHMLMSSCYQQLLLTFRSLFAWNGFSQSENTDLLRSALQVLAGRLKPGEKEFLLLEDLISESFHYLLNFQQSVPNFHCAFMLTQLLITIAGKPMAGWKKEKIASLAKQFLCQSWVRPSGDREKGSQFNSALHTLLCIYLEHTDNILKAIEEISSVGVPELVNSAKDGCSSTYPTLTRQTFLIFFRVMMAQLESSVKSIPAGKPSDSSEKLLRWNIAVRNFHILINLVKVRLLFFLILPSCSQQSPYGRLFVEAFLKLAMPLLDYSFKKHRDDVQSLLKTLQLSTRQLHHMCGHSKIHQDIGLTSHVPLLKKSLEQFVYRVKAMLAFNRCQEAFWMGVLKNRDLQGEEILSQASGGSGSDEEDSAESPAEVPPLGLRGCNSLHRRGSGG</sequence>
<dbReference type="Ensembl" id="ENSACOT00000010697.1">
    <property type="protein sequence ID" value="ENSACOP00000010333.1"/>
    <property type="gene ID" value="ENSACOG00000006988.1"/>
</dbReference>
<name>A0A8B9FL28_9PSIT</name>
<dbReference type="GO" id="GO:0000793">
    <property type="term" value="C:condensed chromosome"/>
    <property type="evidence" value="ECO:0007669"/>
    <property type="project" value="TreeGrafter"/>
</dbReference>
<dbReference type="GO" id="GO:0005634">
    <property type="term" value="C:nucleus"/>
    <property type="evidence" value="ECO:0007669"/>
    <property type="project" value="UniProtKB-SubCell"/>
</dbReference>
<feature type="region of interest" description="Disordered" evidence="6">
    <location>
        <begin position="1287"/>
        <end position="1325"/>
    </location>
</feature>
<dbReference type="Pfam" id="PF14631">
    <property type="entry name" value="FancD2"/>
    <property type="match status" value="2"/>
</dbReference>
<dbReference type="GO" id="GO:0036297">
    <property type="term" value="P:interstrand cross-link repair"/>
    <property type="evidence" value="ECO:0007669"/>
    <property type="project" value="TreeGrafter"/>
</dbReference>
<reference evidence="7" key="2">
    <citation type="submission" date="2025-09" db="UniProtKB">
        <authorList>
            <consortium name="Ensembl"/>
        </authorList>
    </citation>
    <scope>IDENTIFICATION</scope>
</reference>
<evidence type="ECO:0000313" key="7">
    <source>
        <dbReference type="Ensembl" id="ENSACOP00000010333.1"/>
    </source>
</evidence>
<dbReference type="GO" id="GO:0070182">
    <property type="term" value="F:DNA polymerase binding"/>
    <property type="evidence" value="ECO:0007669"/>
    <property type="project" value="TreeGrafter"/>
</dbReference>
<dbReference type="PANTHER" id="PTHR32086:SF0">
    <property type="entry name" value="FANCONI ANEMIA GROUP D2 PROTEIN"/>
    <property type="match status" value="1"/>
</dbReference>
<keyword evidence="8" id="KW-1185">Reference proteome</keyword>
<reference evidence="7" key="1">
    <citation type="submission" date="2025-08" db="UniProtKB">
        <authorList>
            <consortium name="Ensembl"/>
        </authorList>
    </citation>
    <scope>IDENTIFICATION</scope>
</reference>
<keyword evidence="3" id="KW-0832">Ubl conjugation</keyword>
<accession>A0A8B9FL28</accession>
<protein>
    <submittedName>
        <fullName evidence="7">FA complementation group D2</fullName>
    </submittedName>
</protein>
<evidence type="ECO:0000256" key="6">
    <source>
        <dbReference type="SAM" id="MobiDB-lite"/>
    </source>
</evidence>
<keyword evidence="4" id="KW-0539">Nucleus</keyword>
<evidence type="ECO:0000256" key="2">
    <source>
        <dbReference type="ARBA" id="ARBA00022499"/>
    </source>
</evidence>
<dbReference type="PANTHER" id="PTHR32086">
    <property type="entry name" value="FANCONI ANEMIA GROUP D2 PROTEIN"/>
    <property type="match status" value="1"/>
</dbReference>
<comment type="subcellular location">
    <subcellularLocation>
        <location evidence="1">Nucleus</location>
    </subcellularLocation>
</comment>
<dbReference type="GO" id="GO:0031573">
    <property type="term" value="P:mitotic intra-S DNA damage checkpoint signaling"/>
    <property type="evidence" value="ECO:0007669"/>
    <property type="project" value="TreeGrafter"/>
</dbReference>
<comment type="similarity">
    <text evidence="5">Belongs to the Fanconi anemia protein FANCD2 family.</text>
</comment>